<gene>
    <name evidence="1" type="ORF">FHU41_000897</name>
</gene>
<accession>A0A7Y9LS99</accession>
<dbReference type="RefSeq" id="WP_246279428.1">
    <property type="nucleotide sequence ID" value="NZ_JACBYQ010000001.1"/>
</dbReference>
<dbReference type="PANTHER" id="PTHR30154:SF34">
    <property type="entry name" value="TRANSCRIPTIONAL REGULATOR AZLB"/>
    <property type="match status" value="1"/>
</dbReference>
<keyword evidence="2" id="KW-1185">Reference proteome</keyword>
<dbReference type="AlphaFoldDB" id="A0A7Y9LS99"/>
<organism evidence="1 2">
    <name type="scientific">Psychromicrobium silvestre</name>
    <dbReference type="NCBI Taxonomy" id="1645614"/>
    <lineage>
        <taxon>Bacteria</taxon>
        <taxon>Bacillati</taxon>
        <taxon>Actinomycetota</taxon>
        <taxon>Actinomycetes</taxon>
        <taxon>Micrococcales</taxon>
        <taxon>Micrococcaceae</taxon>
        <taxon>Psychromicrobium</taxon>
    </lineage>
</organism>
<dbReference type="GO" id="GO:0005829">
    <property type="term" value="C:cytosol"/>
    <property type="evidence" value="ECO:0007669"/>
    <property type="project" value="TreeGrafter"/>
</dbReference>
<reference evidence="1 2" key="1">
    <citation type="submission" date="2020-07" db="EMBL/GenBank/DDBJ databases">
        <title>Sequencing the genomes of 1000 actinobacteria strains.</title>
        <authorList>
            <person name="Klenk H.-P."/>
        </authorList>
    </citation>
    <scope>NUCLEOTIDE SEQUENCE [LARGE SCALE GENOMIC DNA]</scope>
    <source>
        <strain evidence="1 2">DSM 102047</strain>
    </source>
</reference>
<dbReference type="SUPFAM" id="SSF54909">
    <property type="entry name" value="Dimeric alpha+beta barrel"/>
    <property type="match status" value="1"/>
</dbReference>
<dbReference type="InterPro" id="IPR036388">
    <property type="entry name" value="WH-like_DNA-bd_sf"/>
</dbReference>
<name>A0A7Y9LS99_9MICC</name>
<comment type="caution">
    <text evidence="1">The sequence shown here is derived from an EMBL/GenBank/DDBJ whole genome shotgun (WGS) entry which is preliminary data.</text>
</comment>
<dbReference type="InterPro" id="IPR019888">
    <property type="entry name" value="Tscrpt_reg_AsnC-like"/>
</dbReference>
<protein>
    <submittedName>
        <fullName evidence="1">DNA-binding Lrp family transcriptional regulator</fullName>
    </submittedName>
</protein>
<keyword evidence="1" id="KW-0238">DNA-binding</keyword>
<dbReference type="Proteomes" id="UP000521748">
    <property type="component" value="Unassembled WGS sequence"/>
</dbReference>
<sequence length="240" mass="27146">MAVVLTPSLDAINDFLDSKLPSHITAYETVLFTKLISGTFDWFLSAINDEERAIIAKIPRSVRLDPSDFKDQNLDRVDKAILAKLHLNARAATVDIAAAVVSELGGQNDVSARTISRRTEYLVSRQGFRIQCEVLPEFVGLQATVHFWLRFPPQNYREVIGLVRSLPEVRFAYFTPGRTNLFLYVWLGNAEDRIGYESRLARLIPGLEIVESVQITRTYKRTGAVILDAGKPRHTGWEDR</sequence>
<dbReference type="EMBL" id="JACBYQ010000001">
    <property type="protein sequence ID" value="NYE94676.1"/>
    <property type="molecule type" value="Genomic_DNA"/>
</dbReference>
<dbReference type="Gene3D" id="1.10.10.10">
    <property type="entry name" value="Winged helix-like DNA-binding domain superfamily/Winged helix DNA-binding domain"/>
    <property type="match status" value="1"/>
</dbReference>
<dbReference type="InterPro" id="IPR011008">
    <property type="entry name" value="Dimeric_a/b-barrel"/>
</dbReference>
<dbReference type="PANTHER" id="PTHR30154">
    <property type="entry name" value="LEUCINE-RESPONSIVE REGULATORY PROTEIN"/>
    <property type="match status" value="1"/>
</dbReference>
<evidence type="ECO:0000313" key="2">
    <source>
        <dbReference type="Proteomes" id="UP000521748"/>
    </source>
</evidence>
<proteinExistence type="predicted"/>
<dbReference type="GO" id="GO:0043565">
    <property type="term" value="F:sequence-specific DNA binding"/>
    <property type="evidence" value="ECO:0007669"/>
    <property type="project" value="TreeGrafter"/>
</dbReference>
<dbReference type="SMART" id="SM00344">
    <property type="entry name" value="HTH_ASNC"/>
    <property type="match status" value="1"/>
</dbReference>
<dbReference type="Gene3D" id="3.30.70.920">
    <property type="match status" value="1"/>
</dbReference>
<dbReference type="GO" id="GO:0043200">
    <property type="term" value="P:response to amino acid"/>
    <property type="evidence" value="ECO:0007669"/>
    <property type="project" value="TreeGrafter"/>
</dbReference>
<evidence type="ECO:0000313" key="1">
    <source>
        <dbReference type="EMBL" id="NYE94676.1"/>
    </source>
</evidence>